<keyword evidence="1" id="KW-0341">Growth regulation</keyword>
<dbReference type="EMBL" id="CALNXJ010000005">
    <property type="protein sequence ID" value="CAH3039572.1"/>
    <property type="molecule type" value="Genomic_DNA"/>
</dbReference>
<evidence type="ECO:0000256" key="3">
    <source>
        <dbReference type="ARBA" id="ARBA00022786"/>
    </source>
</evidence>
<dbReference type="InterPro" id="IPR000980">
    <property type="entry name" value="SH2"/>
</dbReference>
<dbReference type="GO" id="GO:0009968">
    <property type="term" value="P:negative regulation of signal transduction"/>
    <property type="evidence" value="ECO:0007669"/>
    <property type="project" value="UniProtKB-KW"/>
</dbReference>
<dbReference type="InterPro" id="IPR036036">
    <property type="entry name" value="SOCS_box-like_dom_sf"/>
</dbReference>
<dbReference type="SMART" id="SM00969">
    <property type="entry name" value="SOCS_box"/>
    <property type="match status" value="1"/>
</dbReference>
<evidence type="ECO:0000259" key="7">
    <source>
        <dbReference type="PROSITE" id="PS50225"/>
    </source>
</evidence>
<keyword evidence="4 5" id="KW-0727">SH2 domain</keyword>
<protein>
    <recommendedName>
        <fullName evidence="10">Suppressor of cytokine signaling 2</fullName>
    </recommendedName>
</protein>
<dbReference type="AlphaFoldDB" id="A0AAU9VU32"/>
<dbReference type="GO" id="GO:0035556">
    <property type="term" value="P:intracellular signal transduction"/>
    <property type="evidence" value="ECO:0007669"/>
    <property type="project" value="InterPro"/>
</dbReference>
<dbReference type="GO" id="GO:0046935">
    <property type="term" value="F:1-phosphatidylinositol-3-kinase regulator activity"/>
    <property type="evidence" value="ECO:0007669"/>
    <property type="project" value="TreeGrafter"/>
</dbReference>
<name>A0AAU9VU32_9CNID</name>
<dbReference type="Pfam" id="PF00017">
    <property type="entry name" value="SH2"/>
    <property type="match status" value="1"/>
</dbReference>
<dbReference type="Gene3D" id="3.30.505.10">
    <property type="entry name" value="SH2 domain"/>
    <property type="match status" value="1"/>
</dbReference>
<evidence type="ECO:0000256" key="4">
    <source>
        <dbReference type="ARBA" id="ARBA00022999"/>
    </source>
</evidence>
<evidence type="ECO:0000256" key="1">
    <source>
        <dbReference type="ARBA" id="ARBA00022604"/>
    </source>
</evidence>
<dbReference type="PROSITE" id="PS50001">
    <property type="entry name" value="SH2"/>
    <property type="match status" value="1"/>
</dbReference>
<evidence type="ECO:0000259" key="6">
    <source>
        <dbReference type="PROSITE" id="PS50001"/>
    </source>
</evidence>
<dbReference type="InterPro" id="IPR001496">
    <property type="entry name" value="SOCS_box"/>
</dbReference>
<keyword evidence="9" id="KW-1185">Reference proteome</keyword>
<reference evidence="8 9" key="1">
    <citation type="submission" date="2022-05" db="EMBL/GenBank/DDBJ databases">
        <authorList>
            <consortium name="Genoscope - CEA"/>
            <person name="William W."/>
        </authorList>
    </citation>
    <scope>NUCLEOTIDE SEQUENCE [LARGE SCALE GENOMIC DNA]</scope>
</reference>
<dbReference type="SUPFAM" id="SSF158235">
    <property type="entry name" value="SOCS box-like"/>
    <property type="match status" value="1"/>
</dbReference>
<evidence type="ECO:0008006" key="10">
    <source>
        <dbReference type="Google" id="ProtNLM"/>
    </source>
</evidence>
<dbReference type="Proteomes" id="UP001159428">
    <property type="component" value="Unassembled WGS sequence"/>
</dbReference>
<feature type="domain" description="SOCS box" evidence="7">
    <location>
        <begin position="142"/>
        <end position="190"/>
    </location>
</feature>
<keyword evidence="3" id="KW-0833">Ubl conjugation pathway</keyword>
<dbReference type="SUPFAM" id="SSF55550">
    <property type="entry name" value="SH2 domain"/>
    <property type="match status" value="1"/>
</dbReference>
<dbReference type="InterPro" id="IPR036860">
    <property type="entry name" value="SH2_dom_sf"/>
</dbReference>
<proteinExistence type="predicted"/>
<evidence type="ECO:0000313" key="9">
    <source>
        <dbReference type="Proteomes" id="UP001159428"/>
    </source>
</evidence>
<feature type="domain" description="SH2" evidence="6">
    <location>
        <begin position="28"/>
        <end position="147"/>
    </location>
</feature>
<organism evidence="8 9">
    <name type="scientific">Pocillopora meandrina</name>
    <dbReference type="NCBI Taxonomy" id="46732"/>
    <lineage>
        <taxon>Eukaryota</taxon>
        <taxon>Metazoa</taxon>
        <taxon>Cnidaria</taxon>
        <taxon>Anthozoa</taxon>
        <taxon>Hexacorallia</taxon>
        <taxon>Scleractinia</taxon>
        <taxon>Astrocoeniina</taxon>
        <taxon>Pocilloporidae</taxon>
        <taxon>Pocillopora</taxon>
    </lineage>
</organism>
<gene>
    <name evidence="8" type="ORF">PMEA_00026209</name>
</gene>
<dbReference type="PANTHER" id="PTHR10155">
    <property type="entry name" value="PHOSPHATIDYLINOSITOL 3-KINASE REGULATORY SUBUNIT"/>
    <property type="match status" value="1"/>
</dbReference>
<evidence type="ECO:0000256" key="5">
    <source>
        <dbReference type="PROSITE-ProRule" id="PRU00191"/>
    </source>
</evidence>
<evidence type="ECO:0000256" key="2">
    <source>
        <dbReference type="ARBA" id="ARBA00022700"/>
    </source>
</evidence>
<comment type="caution">
    <text evidence="8">The sequence shown here is derived from an EMBL/GenBank/DDBJ whole genome shotgun (WGS) entry which is preliminary data.</text>
</comment>
<accession>A0AAU9VU32</accession>
<dbReference type="PANTHER" id="PTHR10155:SF16">
    <property type="entry name" value="SUPPRESSOR OF CYTOKINE SIGNALING 2"/>
    <property type="match status" value="1"/>
</dbReference>
<dbReference type="SMART" id="SM00252">
    <property type="entry name" value="SH2"/>
    <property type="match status" value="1"/>
</dbReference>
<sequence>MSTKPSQSSLQRGSYLDKVLETLKTSGFYWGTLNANQSKALLIKKKPGSFLIRASSDPKHLFTLSLRTELGVTNIRIVMCDGKFSLDQNNGTSAHAGGNQQGSPKFDCVVKLVFYYILLSKRRNNRQKSSYAGTRDKVAHLSLTSPLYKEVSSLKHLCRRTLNRQLIGESVHRLPVPSKLKVYLRSYQYPV</sequence>
<keyword evidence="2" id="KW-0734">Signal transduction inhibitor</keyword>
<dbReference type="SMART" id="SM00253">
    <property type="entry name" value="SOCS"/>
    <property type="match status" value="1"/>
</dbReference>
<dbReference type="GO" id="GO:0005942">
    <property type="term" value="C:phosphatidylinositol 3-kinase complex"/>
    <property type="evidence" value="ECO:0007669"/>
    <property type="project" value="TreeGrafter"/>
</dbReference>
<dbReference type="PROSITE" id="PS50225">
    <property type="entry name" value="SOCS"/>
    <property type="match status" value="1"/>
</dbReference>
<dbReference type="Gene3D" id="1.10.750.20">
    <property type="entry name" value="SOCS box"/>
    <property type="match status" value="1"/>
</dbReference>
<dbReference type="GO" id="GO:0046854">
    <property type="term" value="P:phosphatidylinositol phosphate biosynthetic process"/>
    <property type="evidence" value="ECO:0007669"/>
    <property type="project" value="TreeGrafter"/>
</dbReference>
<evidence type="ECO:0000313" key="8">
    <source>
        <dbReference type="EMBL" id="CAH3039572.1"/>
    </source>
</evidence>
<dbReference type="Pfam" id="PF07525">
    <property type="entry name" value="SOCS_box"/>
    <property type="match status" value="1"/>
</dbReference>